<dbReference type="InterPro" id="IPR005754">
    <property type="entry name" value="Sortase"/>
</dbReference>
<keyword evidence="4" id="KW-1185">Reference proteome</keyword>
<proteinExistence type="predicted"/>
<organism evidence="3 4">
    <name type="scientific">Lentzea xinjiangensis</name>
    <dbReference type="NCBI Taxonomy" id="402600"/>
    <lineage>
        <taxon>Bacteria</taxon>
        <taxon>Bacillati</taxon>
        <taxon>Actinomycetota</taxon>
        <taxon>Actinomycetes</taxon>
        <taxon>Pseudonocardiales</taxon>
        <taxon>Pseudonocardiaceae</taxon>
        <taxon>Lentzea</taxon>
    </lineage>
</organism>
<dbReference type="SUPFAM" id="SSF63817">
    <property type="entry name" value="Sortase"/>
    <property type="match status" value="1"/>
</dbReference>
<dbReference type="AlphaFoldDB" id="A0A1H9TTV7"/>
<keyword evidence="1" id="KW-0378">Hydrolase</keyword>
<reference evidence="4" key="1">
    <citation type="submission" date="2016-10" db="EMBL/GenBank/DDBJ databases">
        <authorList>
            <person name="Varghese N."/>
            <person name="Submissions S."/>
        </authorList>
    </citation>
    <scope>NUCLEOTIDE SEQUENCE [LARGE SCALE GENOMIC DNA]</scope>
    <source>
        <strain evidence="4">CGMCC 4.3525</strain>
    </source>
</reference>
<dbReference type="OrthoDB" id="525039at2"/>
<gene>
    <name evidence="3" type="ORF">SAMN05216188_11961</name>
</gene>
<evidence type="ECO:0000256" key="1">
    <source>
        <dbReference type="ARBA" id="ARBA00022801"/>
    </source>
</evidence>
<dbReference type="Pfam" id="PF04203">
    <property type="entry name" value="Sortase"/>
    <property type="match status" value="1"/>
</dbReference>
<dbReference type="STRING" id="402600.SAMN05216188_11961"/>
<name>A0A1H9TTV7_9PSEU</name>
<dbReference type="GO" id="GO:0016787">
    <property type="term" value="F:hydrolase activity"/>
    <property type="evidence" value="ECO:0007669"/>
    <property type="project" value="UniProtKB-KW"/>
</dbReference>
<dbReference type="CDD" id="cd05829">
    <property type="entry name" value="Sortase_F"/>
    <property type="match status" value="1"/>
</dbReference>
<accession>A0A1H9TTV7</accession>
<feature type="compositionally biased region" description="Low complexity" evidence="2">
    <location>
        <begin position="45"/>
        <end position="63"/>
    </location>
</feature>
<dbReference type="InterPro" id="IPR023365">
    <property type="entry name" value="Sortase_dom-sf"/>
</dbReference>
<evidence type="ECO:0000313" key="4">
    <source>
        <dbReference type="Proteomes" id="UP000199352"/>
    </source>
</evidence>
<dbReference type="Gene3D" id="2.40.260.10">
    <property type="entry name" value="Sortase"/>
    <property type="match status" value="1"/>
</dbReference>
<dbReference type="Proteomes" id="UP000199352">
    <property type="component" value="Unassembled WGS sequence"/>
</dbReference>
<feature type="region of interest" description="Disordered" evidence="2">
    <location>
        <begin position="41"/>
        <end position="78"/>
    </location>
</feature>
<dbReference type="InterPro" id="IPR042001">
    <property type="entry name" value="Sortase_F"/>
</dbReference>
<dbReference type="NCBIfam" id="NF033748">
    <property type="entry name" value="class_F_sortase"/>
    <property type="match status" value="1"/>
</dbReference>
<evidence type="ECO:0000256" key="2">
    <source>
        <dbReference type="SAM" id="MobiDB-lite"/>
    </source>
</evidence>
<protein>
    <submittedName>
        <fullName evidence="3">Sortase family protein</fullName>
    </submittedName>
</protein>
<evidence type="ECO:0000313" key="3">
    <source>
        <dbReference type="EMBL" id="SES00468.1"/>
    </source>
</evidence>
<sequence length="230" mass="23768">MTLQASGDRRRAHRGVVAAVGLAVIGVVLLLLGLLARPAAPPAPAGQAAAPPTSTTSTTSTRAQPSPEAPRALTTGPLMDSATPVEITIPALAVSSQLVDLGLQNDGAMEVPVNGEDAGWYTGAPTPGALGPAVIAGHVDWKGEPGVFHRLGALRPGDQIEVRREDDSTATFAVTSVQQYPKDAFPTDEVYGAIDHAGLRLITCGGEFDSSRSSYRDNIVAYATLINARP</sequence>
<dbReference type="EMBL" id="FOFR01000019">
    <property type="protein sequence ID" value="SES00468.1"/>
    <property type="molecule type" value="Genomic_DNA"/>
</dbReference>